<dbReference type="AlphaFoldDB" id="A0A4Q2E4S1"/>
<dbReference type="Proteomes" id="UP000290875">
    <property type="component" value="Unassembled WGS sequence"/>
</dbReference>
<feature type="chain" id="PRO_5020367026" description="DUF1120 domain-containing protein" evidence="1">
    <location>
        <begin position="24"/>
        <end position="234"/>
    </location>
</feature>
<gene>
    <name evidence="2" type="ORF">DM877_19930</name>
</gene>
<name>A0A4Q2E4S1_ENTCL</name>
<evidence type="ECO:0000256" key="1">
    <source>
        <dbReference type="SAM" id="SignalP"/>
    </source>
</evidence>
<keyword evidence="1" id="KW-0732">Signal</keyword>
<dbReference type="Pfam" id="PF06551">
    <property type="entry name" value="DUF1120"/>
    <property type="match status" value="1"/>
</dbReference>
<evidence type="ECO:0000313" key="3">
    <source>
        <dbReference type="Proteomes" id="UP000290875"/>
    </source>
</evidence>
<feature type="signal peptide" evidence="1">
    <location>
        <begin position="1"/>
        <end position="23"/>
    </location>
</feature>
<comment type="caution">
    <text evidence="2">The sequence shown here is derived from an EMBL/GenBank/DDBJ whole genome shotgun (WGS) entry which is preliminary data.</text>
</comment>
<reference evidence="2 3" key="1">
    <citation type="submission" date="2018-06" db="EMBL/GenBank/DDBJ databases">
        <title>Carbapenemase-producing Enterobacteriaceae present in wastewater treatment plant effluent and nearby surface waters in the US.</title>
        <authorList>
            <person name="Mathys D.A."/>
            <person name="Mollenkopf D.F."/>
            <person name="Feicht S.M."/>
            <person name="Adams R.J."/>
            <person name="Albers A.L."/>
            <person name="Grooters S.V."/>
            <person name="Stuever D.M."/>
            <person name="Daniels J.B."/>
            <person name="Wittum T.E."/>
        </authorList>
    </citation>
    <scope>NUCLEOTIDE SEQUENCE [LARGE SCALE GENOMIC DNA]</scope>
    <source>
        <strain evidence="2 3">GEO_4_Eff_A</strain>
    </source>
</reference>
<proteinExistence type="predicted"/>
<protein>
    <recommendedName>
        <fullName evidence="4">DUF1120 domain-containing protein</fullName>
    </recommendedName>
</protein>
<dbReference type="InterPro" id="IPR010546">
    <property type="entry name" value="DUF1120"/>
</dbReference>
<dbReference type="RefSeq" id="WP_129324947.1">
    <property type="nucleotide sequence ID" value="NZ_QJSL01000021.1"/>
</dbReference>
<evidence type="ECO:0000313" key="2">
    <source>
        <dbReference type="EMBL" id="RXW27256.1"/>
    </source>
</evidence>
<dbReference type="EMBL" id="QJSL01000021">
    <property type="protein sequence ID" value="RXW27256.1"/>
    <property type="molecule type" value="Genomic_DNA"/>
</dbReference>
<organism evidence="2 3">
    <name type="scientific">Enterobacter cloacae</name>
    <dbReference type="NCBI Taxonomy" id="550"/>
    <lineage>
        <taxon>Bacteria</taxon>
        <taxon>Pseudomonadati</taxon>
        <taxon>Pseudomonadota</taxon>
        <taxon>Gammaproteobacteria</taxon>
        <taxon>Enterobacterales</taxon>
        <taxon>Enterobacteriaceae</taxon>
        <taxon>Enterobacter</taxon>
        <taxon>Enterobacter cloacae complex</taxon>
    </lineage>
</organism>
<sequence length="234" mass="24268">MNASFKKGLLASVLAITATSALAAGSVDIKVAGKIQPSSCTPSFPSGGGVADFGTIKVSSLNSTSATTLPDIKTVPVAITCEEATRVGVTFTDTRASSSTTTNYNKVFASTGFGSTPEFYFGLGMYNDKKIGVYALGIAMIGATDQDGGILDPIFSNDSGTTWTGRGQEYLQIKNNNSEIYSFSAHGDASLAPKPSSKINFDVAVSAIINPTNDLNVTDEASLDGLTTVELVYL</sequence>
<evidence type="ECO:0008006" key="4">
    <source>
        <dbReference type="Google" id="ProtNLM"/>
    </source>
</evidence>
<accession>A0A4Q2E4S1</accession>